<dbReference type="Pfam" id="PF20499">
    <property type="entry name" value="DUF6729"/>
    <property type="match status" value="1"/>
</dbReference>
<dbReference type="EMBL" id="JAYKXH010000002">
    <property type="protein sequence ID" value="KAK7175379.1"/>
    <property type="molecule type" value="Genomic_DNA"/>
</dbReference>
<proteinExistence type="predicted"/>
<dbReference type="PANTHER" id="PTHR24401:SF29">
    <property type="entry name" value="SI:CH211-243P7.3-RELATED"/>
    <property type="match status" value="1"/>
</dbReference>
<comment type="caution">
    <text evidence="3">The sequence shown here is derived from an EMBL/GenBank/DDBJ whole genome shotgun (WGS) entry which is preliminary data.</text>
</comment>
<evidence type="ECO:0000313" key="3">
    <source>
        <dbReference type="EMBL" id="KAK7175379.1"/>
    </source>
</evidence>
<dbReference type="InterPro" id="IPR046616">
    <property type="entry name" value="DUF6729"/>
</dbReference>
<dbReference type="AlphaFoldDB" id="A0AAN9DJF4"/>
<keyword evidence="4" id="KW-1185">Reference proteome</keyword>
<dbReference type="Proteomes" id="UP001364617">
    <property type="component" value="Unassembled WGS sequence"/>
</dbReference>
<organism evidence="3 4">
    <name type="scientific">Phoxinus phoxinus</name>
    <name type="common">Eurasian minnow</name>
    <dbReference type="NCBI Taxonomy" id="58324"/>
    <lineage>
        <taxon>Eukaryota</taxon>
        <taxon>Metazoa</taxon>
        <taxon>Chordata</taxon>
        <taxon>Craniata</taxon>
        <taxon>Vertebrata</taxon>
        <taxon>Euteleostomi</taxon>
        <taxon>Actinopterygii</taxon>
        <taxon>Neopterygii</taxon>
        <taxon>Teleostei</taxon>
        <taxon>Ostariophysi</taxon>
        <taxon>Cypriniformes</taxon>
        <taxon>Leuciscidae</taxon>
        <taxon>Phoxininae</taxon>
        <taxon>Phoxinus</taxon>
    </lineage>
</organism>
<accession>A0AAN9DJF4</accession>
<gene>
    <name evidence="3" type="ORF">R3I93_002325</name>
</gene>
<name>A0AAN9DJF4_9TELE</name>
<feature type="region of interest" description="Disordered" evidence="1">
    <location>
        <begin position="56"/>
        <end position="120"/>
    </location>
</feature>
<feature type="compositionally biased region" description="Low complexity" evidence="1">
    <location>
        <begin position="61"/>
        <end position="77"/>
    </location>
</feature>
<protein>
    <recommendedName>
        <fullName evidence="2">DUF6729 domain-containing protein</fullName>
    </recommendedName>
</protein>
<evidence type="ECO:0000313" key="4">
    <source>
        <dbReference type="Proteomes" id="UP001364617"/>
    </source>
</evidence>
<sequence length="274" mass="29802">MLHVINTQTHLVLPACVLAHDYHCADAILLCVNVSEAHVQVLQTLPLPLVVRPPSPPPPALSSIHPSPTPPTATTSSCGCSTYARGSGSGSGVDQGGAPPRLRGGGARGGPNSPQTSSCYTQPPASPAAFFVCRLFLWAPLRLWGVWSTCCNRALTKCGLYRTIRRVLDIDGWYLMATEFLECCRCKRKVAAWSQEFVGQLGEGHRALFPAILTYKLACDRGNSATQLYEKLCEAHAEAWMRRSIHYLSVMEPFTSRGVVRRCTPPPKPPPVPQ</sequence>
<evidence type="ECO:0000256" key="1">
    <source>
        <dbReference type="SAM" id="MobiDB-lite"/>
    </source>
</evidence>
<dbReference type="PANTHER" id="PTHR24401">
    <property type="entry name" value="SI:CH211-243P7.3-RELATED"/>
    <property type="match status" value="1"/>
</dbReference>
<feature type="domain" description="DUF6729" evidence="2">
    <location>
        <begin position="113"/>
        <end position="274"/>
    </location>
</feature>
<evidence type="ECO:0000259" key="2">
    <source>
        <dbReference type="Pfam" id="PF20499"/>
    </source>
</evidence>
<reference evidence="3 4" key="1">
    <citation type="submission" date="2024-02" db="EMBL/GenBank/DDBJ databases">
        <title>Chromosome-level genome assembly of the Eurasian Minnow (Phoxinus phoxinus).</title>
        <authorList>
            <person name="Oriowo T.O."/>
            <person name="Martin S."/>
            <person name="Stange M."/>
            <person name="Chrysostomakis Y."/>
            <person name="Brown T."/>
            <person name="Winkler S."/>
            <person name="Kukowka S."/>
            <person name="Myers E.W."/>
            <person name="Bohne A."/>
        </authorList>
    </citation>
    <scope>NUCLEOTIDE SEQUENCE [LARGE SCALE GENOMIC DNA]</scope>
    <source>
        <strain evidence="3">ZFMK-TIS-60720</strain>
        <tissue evidence="3">Whole Organism</tissue>
    </source>
</reference>